<organism evidence="2 3">
    <name type="scientific">Anisodus acutangulus</name>
    <dbReference type="NCBI Taxonomy" id="402998"/>
    <lineage>
        <taxon>Eukaryota</taxon>
        <taxon>Viridiplantae</taxon>
        <taxon>Streptophyta</taxon>
        <taxon>Embryophyta</taxon>
        <taxon>Tracheophyta</taxon>
        <taxon>Spermatophyta</taxon>
        <taxon>Magnoliopsida</taxon>
        <taxon>eudicotyledons</taxon>
        <taxon>Gunneridae</taxon>
        <taxon>Pentapetalae</taxon>
        <taxon>asterids</taxon>
        <taxon>lamiids</taxon>
        <taxon>Solanales</taxon>
        <taxon>Solanaceae</taxon>
        <taxon>Solanoideae</taxon>
        <taxon>Hyoscyameae</taxon>
        <taxon>Anisodus</taxon>
    </lineage>
</organism>
<reference evidence="3" key="1">
    <citation type="journal article" date="2023" name="Proc. Natl. Acad. Sci. U.S.A.">
        <title>Genomic and structural basis for evolution of tropane alkaloid biosynthesis.</title>
        <authorList>
            <person name="Wanga Y.-J."/>
            <person name="Taina T."/>
            <person name="Yua J.-Y."/>
            <person name="Lia J."/>
            <person name="Xua B."/>
            <person name="Chenc J."/>
            <person name="D'Auriad J.C."/>
            <person name="Huanga J.-P."/>
            <person name="Huanga S.-X."/>
        </authorList>
    </citation>
    <scope>NUCLEOTIDE SEQUENCE [LARGE SCALE GENOMIC DNA]</scope>
    <source>
        <strain evidence="3">cv. KIB-2019</strain>
    </source>
</reference>
<dbReference type="AlphaFoldDB" id="A0A9Q1MER2"/>
<evidence type="ECO:0000313" key="3">
    <source>
        <dbReference type="Proteomes" id="UP001152561"/>
    </source>
</evidence>
<comment type="caution">
    <text evidence="2">The sequence shown here is derived from an EMBL/GenBank/DDBJ whole genome shotgun (WGS) entry which is preliminary data.</text>
</comment>
<protein>
    <submittedName>
        <fullName evidence="2">Uncharacterized protein</fullName>
    </submittedName>
</protein>
<dbReference type="EMBL" id="JAJAGQ010000008">
    <property type="protein sequence ID" value="KAJ8556257.1"/>
    <property type="molecule type" value="Genomic_DNA"/>
</dbReference>
<name>A0A9Q1MER2_9SOLA</name>
<evidence type="ECO:0000256" key="1">
    <source>
        <dbReference type="SAM" id="MobiDB-lite"/>
    </source>
</evidence>
<sequence length="93" mass="10857">MVFQMLLYSRQTSRCSCWQQWPRILNWKVTDSSTYAGFINGVIMPSLDKDEDSNISPPPHLRIMEKQPKHSHPQNTEQQSILRRDPSGSRDDL</sequence>
<dbReference type="Proteomes" id="UP001152561">
    <property type="component" value="Unassembled WGS sequence"/>
</dbReference>
<feature type="region of interest" description="Disordered" evidence="1">
    <location>
        <begin position="46"/>
        <end position="93"/>
    </location>
</feature>
<gene>
    <name evidence="2" type="ORF">K7X08_023015</name>
</gene>
<accession>A0A9Q1MER2</accession>
<evidence type="ECO:0000313" key="2">
    <source>
        <dbReference type="EMBL" id="KAJ8556257.1"/>
    </source>
</evidence>
<feature type="compositionally biased region" description="Basic and acidic residues" evidence="1">
    <location>
        <begin position="82"/>
        <end position="93"/>
    </location>
</feature>
<dbReference type="OrthoDB" id="1302826at2759"/>
<proteinExistence type="predicted"/>
<keyword evidence="3" id="KW-1185">Reference proteome</keyword>